<keyword evidence="4" id="KW-1185">Reference proteome</keyword>
<evidence type="ECO:0008006" key="5">
    <source>
        <dbReference type="Google" id="ProtNLM"/>
    </source>
</evidence>
<keyword evidence="2" id="KW-1133">Transmembrane helix</keyword>
<dbReference type="RefSeq" id="WP_204727831.1">
    <property type="nucleotide sequence ID" value="NZ_JAFBDK010000001.1"/>
</dbReference>
<dbReference type="EMBL" id="JBHUPG010000027">
    <property type="protein sequence ID" value="MFD2913155.1"/>
    <property type="molecule type" value="Genomic_DNA"/>
</dbReference>
<reference evidence="4" key="1">
    <citation type="journal article" date="2019" name="Int. J. Syst. Evol. Microbiol.">
        <title>The Global Catalogue of Microorganisms (GCM) 10K type strain sequencing project: providing services to taxonomists for standard genome sequencing and annotation.</title>
        <authorList>
            <consortium name="The Broad Institute Genomics Platform"/>
            <consortium name="The Broad Institute Genome Sequencing Center for Infectious Disease"/>
            <person name="Wu L."/>
            <person name="Ma J."/>
        </authorList>
    </citation>
    <scope>NUCLEOTIDE SEQUENCE [LARGE SCALE GENOMIC DNA]</scope>
    <source>
        <strain evidence="4">KCTC 13528</strain>
    </source>
</reference>
<keyword evidence="2" id="KW-0472">Membrane</keyword>
<keyword evidence="2" id="KW-0812">Transmembrane</keyword>
<evidence type="ECO:0000313" key="3">
    <source>
        <dbReference type="EMBL" id="MFD2913155.1"/>
    </source>
</evidence>
<feature type="transmembrane region" description="Helical" evidence="2">
    <location>
        <begin position="6"/>
        <end position="22"/>
    </location>
</feature>
<keyword evidence="1" id="KW-0175">Coiled coil</keyword>
<proteinExistence type="predicted"/>
<feature type="coiled-coil region" evidence="1">
    <location>
        <begin position="30"/>
        <end position="57"/>
    </location>
</feature>
<name>A0ABW5ZJK0_9BACL</name>
<accession>A0ABW5ZJK0</accession>
<comment type="caution">
    <text evidence="3">The sequence shown here is derived from an EMBL/GenBank/DDBJ whole genome shotgun (WGS) entry which is preliminary data.</text>
</comment>
<gene>
    <name evidence="3" type="ORF">ACFS5P_14805</name>
</gene>
<sequence length="114" mass="12928">MDWIMLAIGGAGLILFMISFFLKDRSSETADELQELSMSLYQELSQLKKRTKLLEEELMIDSSSSNKPVKPKQINEILVNQVLSLHKQGMSPEQISNLSSLHISDVLHLIKNRS</sequence>
<evidence type="ECO:0000256" key="1">
    <source>
        <dbReference type="SAM" id="Coils"/>
    </source>
</evidence>
<evidence type="ECO:0000313" key="4">
    <source>
        <dbReference type="Proteomes" id="UP001597561"/>
    </source>
</evidence>
<evidence type="ECO:0000256" key="2">
    <source>
        <dbReference type="SAM" id="Phobius"/>
    </source>
</evidence>
<dbReference type="Proteomes" id="UP001597561">
    <property type="component" value="Unassembled WGS sequence"/>
</dbReference>
<protein>
    <recommendedName>
        <fullName evidence="5">Resolvase HTH domain-containing protein</fullName>
    </recommendedName>
</protein>
<organism evidence="3 4">
    <name type="scientific">Jeotgalibacillus terrae</name>
    <dbReference type="NCBI Taxonomy" id="587735"/>
    <lineage>
        <taxon>Bacteria</taxon>
        <taxon>Bacillati</taxon>
        <taxon>Bacillota</taxon>
        <taxon>Bacilli</taxon>
        <taxon>Bacillales</taxon>
        <taxon>Caryophanaceae</taxon>
        <taxon>Jeotgalibacillus</taxon>
    </lineage>
</organism>